<evidence type="ECO:0000256" key="2">
    <source>
        <dbReference type="ARBA" id="ARBA00010712"/>
    </source>
</evidence>
<dbReference type="KEGG" id="ajp:AMJAP_2299"/>
<dbReference type="Pfam" id="PF00583">
    <property type="entry name" value="Acetyltransf_1"/>
    <property type="match status" value="1"/>
</dbReference>
<dbReference type="GO" id="GO:0033816">
    <property type="term" value="F:diaminobutyrate acetyltransferase activity"/>
    <property type="evidence" value="ECO:0007669"/>
    <property type="project" value="UniProtKB-EC"/>
</dbReference>
<evidence type="ECO:0000313" key="11">
    <source>
        <dbReference type="Proteomes" id="UP000595663"/>
    </source>
</evidence>
<keyword evidence="11" id="KW-1185">Reference proteome</keyword>
<evidence type="ECO:0000256" key="8">
    <source>
        <dbReference type="RuleBase" id="RU365045"/>
    </source>
</evidence>
<comment type="similarity">
    <text evidence="2 8">Belongs to the acetyltransferase family. EctA subfamily.</text>
</comment>
<evidence type="ECO:0000313" key="10">
    <source>
        <dbReference type="EMBL" id="BBB26889.1"/>
    </source>
</evidence>
<organism evidence="10 11">
    <name type="scientific">Amphritea japonica ATCC BAA-1530</name>
    <dbReference type="NCBI Taxonomy" id="1278309"/>
    <lineage>
        <taxon>Bacteria</taxon>
        <taxon>Pseudomonadati</taxon>
        <taxon>Pseudomonadota</taxon>
        <taxon>Gammaproteobacteria</taxon>
        <taxon>Oceanospirillales</taxon>
        <taxon>Oceanospirillaceae</taxon>
        <taxon>Amphritea</taxon>
    </lineage>
</organism>
<evidence type="ECO:0000256" key="3">
    <source>
        <dbReference type="ARBA" id="ARBA00012355"/>
    </source>
</evidence>
<dbReference type="SUPFAM" id="SSF55729">
    <property type="entry name" value="Acyl-CoA N-acyltransferases (Nat)"/>
    <property type="match status" value="1"/>
</dbReference>
<comment type="pathway">
    <text evidence="1 8">Amine and polyamine biosynthesis; ectoine biosynthesis; L-ectoine from L-aspartate 4-semialdehyde: step 2/3.</text>
</comment>
<comment type="function">
    <text evidence="8">Catalyzes the acetylation of L-2,4-diaminobutyrate (DABA) to gamma-N-acetyl-alpha,gamma-diaminobutyric acid (ADABA) with acetyl coenzyme A.</text>
</comment>
<accession>A0A7R6P6I8</accession>
<dbReference type="InterPro" id="IPR016181">
    <property type="entry name" value="Acyl_CoA_acyltransferase"/>
</dbReference>
<proteinExistence type="inferred from homology"/>
<keyword evidence="5 8" id="KW-0808">Transferase</keyword>
<name>A0A7R6P6I8_9GAMM</name>
<dbReference type="Proteomes" id="UP000595663">
    <property type="component" value="Chromosome"/>
</dbReference>
<reference evidence="10 11" key="1">
    <citation type="journal article" date="2008" name="Int. J. Syst. Evol. Microbiol.">
        <title>Amphritea japonica sp. nov. and Amphritea balenae sp. nov., isolated from the sediment adjacent to sperm whale carcasses off Kagoshima, Japan.</title>
        <authorList>
            <person name="Miyazaki M."/>
            <person name="Nogi Y."/>
            <person name="Fujiwara Y."/>
            <person name="Kawato M."/>
            <person name="Nagahama T."/>
            <person name="Kubokawa K."/>
            <person name="Horikoshi K."/>
        </authorList>
    </citation>
    <scope>NUCLEOTIDE SEQUENCE [LARGE SCALE GENOMIC DNA]</scope>
    <source>
        <strain evidence="10 11">ATCC BAA-1530</strain>
    </source>
</reference>
<dbReference type="UniPathway" id="UPA00067">
    <property type="reaction ID" value="UER00122"/>
</dbReference>
<evidence type="ECO:0000256" key="7">
    <source>
        <dbReference type="ARBA" id="ARBA00048924"/>
    </source>
</evidence>
<evidence type="ECO:0000256" key="6">
    <source>
        <dbReference type="ARBA" id="ARBA00023315"/>
    </source>
</evidence>
<dbReference type="InterPro" id="IPR012772">
    <property type="entry name" value="Ectoine_EctA"/>
</dbReference>
<evidence type="ECO:0000259" key="9">
    <source>
        <dbReference type="PROSITE" id="PS51186"/>
    </source>
</evidence>
<sequence>MQLIRDAMNTSGVVLRKPIDEDGQSVHQLITQTPELDSNSCYCNLLQCGHFSDTSIIAEQQGVVLGFISGYLKPTQPQTLFIWQVAVSSAARGQGLGSRMLQQLLDRKESASVTHLETTITETNDASWALFKRLAENFDAPLERSVMFDRVTHFNDEHDSELLARIGPLAR</sequence>
<feature type="domain" description="N-acetyltransferase" evidence="9">
    <location>
        <begin position="13"/>
        <end position="161"/>
    </location>
</feature>
<dbReference type="CDD" id="cd04301">
    <property type="entry name" value="NAT_SF"/>
    <property type="match status" value="1"/>
</dbReference>
<dbReference type="NCBIfam" id="TIGR02406">
    <property type="entry name" value="ectoine_EctA"/>
    <property type="match status" value="1"/>
</dbReference>
<dbReference type="AlphaFoldDB" id="A0A7R6P6I8"/>
<dbReference type="Gene3D" id="3.40.630.30">
    <property type="match status" value="1"/>
</dbReference>
<evidence type="ECO:0000256" key="5">
    <source>
        <dbReference type="ARBA" id="ARBA00022679"/>
    </source>
</evidence>
<protein>
    <recommendedName>
        <fullName evidence="4 8">L-2,4-diaminobutyric acid acetyltransferase</fullName>
        <shortName evidence="8">DABA acetyltransferase</shortName>
        <ecNumber evidence="3 8">2.3.1.178</ecNumber>
    </recommendedName>
</protein>
<evidence type="ECO:0000256" key="4">
    <source>
        <dbReference type="ARBA" id="ARBA00017935"/>
    </source>
</evidence>
<dbReference type="PANTHER" id="PTHR43072">
    <property type="entry name" value="N-ACETYLTRANSFERASE"/>
    <property type="match status" value="1"/>
</dbReference>
<dbReference type="GO" id="GO:0019491">
    <property type="term" value="P:ectoine biosynthetic process"/>
    <property type="evidence" value="ECO:0007669"/>
    <property type="project" value="UniProtKB-UniPathway"/>
</dbReference>
<gene>
    <name evidence="8 10" type="primary">ectA</name>
    <name evidence="10" type="ORF">AMJAP_2299</name>
</gene>
<dbReference type="InterPro" id="IPR000182">
    <property type="entry name" value="GNAT_dom"/>
</dbReference>
<dbReference type="EMBL" id="AP014545">
    <property type="protein sequence ID" value="BBB26889.1"/>
    <property type="molecule type" value="Genomic_DNA"/>
</dbReference>
<comment type="catalytic activity">
    <reaction evidence="7 8">
        <text>L-2,4-diaminobutanoate + acetyl-CoA = (2S)-4-acetamido-2-aminobutanoate + CoA + H(+)</text>
        <dbReference type="Rhea" id="RHEA:16901"/>
        <dbReference type="ChEBI" id="CHEBI:15378"/>
        <dbReference type="ChEBI" id="CHEBI:57287"/>
        <dbReference type="ChEBI" id="CHEBI:57288"/>
        <dbReference type="ChEBI" id="CHEBI:58761"/>
        <dbReference type="ChEBI" id="CHEBI:58929"/>
        <dbReference type="EC" id="2.3.1.178"/>
    </reaction>
</comment>
<dbReference type="PANTHER" id="PTHR43072:SF23">
    <property type="entry name" value="UPF0039 PROTEIN C11D3.02C"/>
    <property type="match status" value="1"/>
</dbReference>
<dbReference type="PROSITE" id="PS51186">
    <property type="entry name" value="GNAT"/>
    <property type="match status" value="1"/>
</dbReference>
<keyword evidence="6 8" id="KW-0012">Acyltransferase</keyword>
<evidence type="ECO:0000256" key="1">
    <source>
        <dbReference type="ARBA" id="ARBA00004978"/>
    </source>
</evidence>
<dbReference type="EC" id="2.3.1.178" evidence="3 8"/>